<comment type="caution">
    <text evidence="3">The sequence shown here is derived from an EMBL/GenBank/DDBJ whole genome shotgun (WGS) entry which is preliminary data.</text>
</comment>
<organism evidence="3 4">
    <name type="scientific">Thorsellia kenyensis</name>
    <dbReference type="NCBI Taxonomy" id="1549888"/>
    <lineage>
        <taxon>Bacteria</taxon>
        <taxon>Pseudomonadati</taxon>
        <taxon>Pseudomonadota</taxon>
        <taxon>Gammaproteobacteria</taxon>
        <taxon>Enterobacterales</taxon>
        <taxon>Thorselliaceae</taxon>
        <taxon>Thorsellia</taxon>
    </lineage>
</organism>
<sequence>MTTFTPLLPHKAQLGECPRYDERTQILYWVDITAPAIHAYNTLDNTHTVYATHEHVGCFALHEQGGFIAGMRSGIWYLDAQAKPIKKLADNPTDNSITRFNDGRADAKGRFWLGTVDEDKSQSVAAFYCFDGKQLTQFKSGLLTSNGVAFSPDNQYLYHSDTPRFTIYRHAFNLEEGTIDEGETFLSMPREIYGTGRPDGAAVDSEGYYWSALFEGNAIIRVSPAGEIVATYPIDVKCPTMCAFGGENLDILYVTSASIGRSQEELLQFPDSGKLFSMKVPVKGCLDYRCTFKL</sequence>
<evidence type="ECO:0000313" key="3">
    <source>
        <dbReference type="EMBL" id="MFC0180890.1"/>
    </source>
</evidence>
<feature type="domain" description="SMP-30/Gluconolactonase/LRE-like region" evidence="2">
    <location>
        <begin position="14"/>
        <end position="258"/>
    </location>
</feature>
<name>A0ABV6CD33_9GAMM</name>
<protein>
    <submittedName>
        <fullName evidence="3">SMP-30/gluconolactonase/LRE family protein</fullName>
        <ecNumber evidence="3">3.1.1.99</ecNumber>
    </submittedName>
</protein>
<gene>
    <name evidence="3" type="ORF">ACFFIT_12490</name>
</gene>
<evidence type="ECO:0000313" key="4">
    <source>
        <dbReference type="Proteomes" id="UP001589758"/>
    </source>
</evidence>
<keyword evidence="3" id="KW-0378">Hydrolase</keyword>
<dbReference type="InterPro" id="IPR005511">
    <property type="entry name" value="SMP-30"/>
</dbReference>
<reference evidence="3 4" key="1">
    <citation type="submission" date="2024-09" db="EMBL/GenBank/DDBJ databases">
        <authorList>
            <person name="Sun Q."/>
            <person name="Mori K."/>
        </authorList>
    </citation>
    <scope>NUCLEOTIDE SEQUENCE [LARGE SCALE GENOMIC DNA]</scope>
    <source>
        <strain evidence="3 4">CCM 8545</strain>
    </source>
</reference>
<dbReference type="PRINTS" id="PR01790">
    <property type="entry name" value="SMP30FAMILY"/>
</dbReference>
<proteinExistence type="inferred from homology"/>
<comment type="similarity">
    <text evidence="1">Belongs to the SMP-30/CGR1 family.</text>
</comment>
<dbReference type="PANTHER" id="PTHR10907:SF47">
    <property type="entry name" value="REGUCALCIN"/>
    <property type="match status" value="1"/>
</dbReference>
<dbReference type="RefSeq" id="WP_385878130.1">
    <property type="nucleotide sequence ID" value="NZ_JBHLXE010000108.1"/>
</dbReference>
<dbReference type="InterPro" id="IPR013658">
    <property type="entry name" value="SGL"/>
</dbReference>
<dbReference type="PANTHER" id="PTHR10907">
    <property type="entry name" value="REGUCALCIN"/>
    <property type="match status" value="1"/>
</dbReference>
<dbReference type="InterPro" id="IPR011042">
    <property type="entry name" value="6-blade_b-propeller_TolB-like"/>
</dbReference>
<dbReference type="EMBL" id="JBHLXE010000108">
    <property type="protein sequence ID" value="MFC0180890.1"/>
    <property type="molecule type" value="Genomic_DNA"/>
</dbReference>
<dbReference type="GO" id="GO:0016787">
    <property type="term" value="F:hydrolase activity"/>
    <property type="evidence" value="ECO:0007669"/>
    <property type="project" value="UniProtKB-KW"/>
</dbReference>
<keyword evidence="4" id="KW-1185">Reference proteome</keyword>
<dbReference type="Gene3D" id="2.120.10.30">
    <property type="entry name" value="TolB, C-terminal domain"/>
    <property type="match status" value="1"/>
</dbReference>
<evidence type="ECO:0000256" key="1">
    <source>
        <dbReference type="ARBA" id="ARBA00008853"/>
    </source>
</evidence>
<dbReference type="SUPFAM" id="SSF63829">
    <property type="entry name" value="Calcium-dependent phosphotriesterase"/>
    <property type="match status" value="1"/>
</dbReference>
<accession>A0ABV6CD33</accession>
<dbReference type="EC" id="3.1.1.99" evidence="3"/>
<evidence type="ECO:0000259" key="2">
    <source>
        <dbReference type="Pfam" id="PF08450"/>
    </source>
</evidence>
<dbReference type="Proteomes" id="UP001589758">
    <property type="component" value="Unassembled WGS sequence"/>
</dbReference>
<dbReference type="Pfam" id="PF08450">
    <property type="entry name" value="SGL"/>
    <property type="match status" value="1"/>
</dbReference>